<gene>
    <name evidence="2" type="primary">EPN2_1</name>
    <name evidence="2" type="ORF">Ciccas_004486</name>
</gene>
<organism evidence="2 3">
    <name type="scientific">Cichlidogyrus casuarinus</name>
    <dbReference type="NCBI Taxonomy" id="1844966"/>
    <lineage>
        <taxon>Eukaryota</taxon>
        <taxon>Metazoa</taxon>
        <taxon>Spiralia</taxon>
        <taxon>Lophotrochozoa</taxon>
        <taxon>Platyhelminthes</taxon>
        <taxon>Monogenea</taxon>
        <taxon>Monopisthocotylea</taxon>
        <taxon>Dactylogyridea</taxon>
        <taxon>Ancyrocephalidae</taxon>
        <taxon>Cichlidogyrus</taxon>
    </lineage>
</organism>
<comment type="caution">
    <text evidence="2">The sequence shown here is derived from an EMBL/GenBank/DDBJ whole genome shotgun (WGS) entry which is preliminary data.</text>
</comment>
<keyword evidence="3" id="KW-1185">Reference proteome</keyword>
<dbReference type="AlphaFoldDB" id="A0ABD2QBU7"/>
<dbReference type="Proteomes" id="UP001626550">
    <property type="component" value="Unassembled WGS sequence"/>
</dbReference>
<feature type="region of interest" description="Disordered" evidence="1">
    <location>
        <begin position="75"/>
        <end position="100"/>
    </location>
</feature>
<feature type="compositionally biased region" description="Polar residues" evidence="1">
    <location>
        <begin position="78"/>
        <end position="90"/>
    </location>
</feature>
<proteinExistence type="predicted"/>
<feature type="region of interest" description="Disordered" evidence="1">
    <location>
        <begin position="1"/>
        <end position="28"/>
    </location>
</feature>
<evidence type="ECO:0000256" key="1">
    <source>
        <dbReference type="SAM" id="MobiDB-lite"/>
    </source>
</evidence>
<feature type="compositionally biased region" description="Polar residues" evidence="1">
    <location>
        <begin position="1"/>
        <end position="25"/>
    </location>
</feature>
<evidence type="ECO:0000313" key="3">
    <source>
        <dbReference type="Proteomes" id="UP001626550"/>
    </source>
</evidence>
<name>A0ABD2QBU7_9PLAT</name>
<reference evidence="2 3" key="1">
    <citation type="submission" date="2024-11" db="EMBL/GenBank/DDBJ databases">
        <title>Adaptive evolution of stress response genes in parasites aligns with host niche diversity.</title>
        <authorList>
            <person name="Hahn C."/>
            <person name="Resl P."/>
        </authorList>
    </citation>
    <scope>NUCLEOTIDE SEQUENCE [LARGE SCALE GENOMIC DNA]</scope>
    <source>
        <strain evidence="2">EGGRZ-B1_66</strain>
        <tissue evidence="2">Body</tissue>
    </source>
</reference>
<sequence length="220" mass="23111">MPTTSTNPFPALSSNTSTVVPTNGASPLINFDAKPVASNDPWALVPSTSTIPSQQLQNGSIDQAVWNVDRAFAANEASPDQGQQESSTSKMESKSQTKDPAAFLGEHSSLVNLDKLVERNPQSTNPFAPPPKPPIMGAANPFMSSNAGPAYGVSTMQTSGFMQPMQMFPMSCTPALPAPVQTQPKLLNTSTQQQQYLALSMGGNMGGQQPAGTASLNPFL</sequence>
<evidence type="ECO:0000313" key="2">
    <source>
        <dbReference type="EMBL" id="KAL3316858.1"/>
    </source>
</evidence>
<dbReference type="EMBL" id="JBJKFK010000472">
    <property type="protein sequence ID" value="KAL3316858.1"/>
    <property type="molecule type" value="Genomic_DNA"/>
</dbReference>
<accession>A0ABD2QBU7</accession>
<protein>
    <submittedName>
        <fullName evidence="2">Epsin-2</fullName>
    </submittedName>
</protein>